<comment type="caution">
    <text evidence="1">The sequence shown here is derived from an EMBL/GenBank/DDBJ whole genome shotgun (WGS) entry which is preliminary data.</text>
</comment>
<evidence type="ECO:0000313" key="2">
    <source>
        <dbReference type="Proteomes" id="UP000828390"/>
    </source>
</evidence>
<dbReference type="Proteomes" id="UP000828390">
    <property type="component" value="Unassembled WGS sequence"/>
</dbReference>
<keyword evidence="2" id="KW-1185">Reference proteome</keyword>
<reference evidence="1" key="2">
    <citation type="submission" date="2020-11" db="EMBL/GenBank/DDBJ databases">
        <authorList>
            <person name="McCartney M.A."/>
            <person name="Auch B."/>
            <person name="Kono T."/>
            <person name="Mallez S."/>
            <person name="Becker A."/>
            <person name="Gohl D.M."/>
            <person name="Silverstein K.A.T."/>
            <person name="Koren S."/>
            <person name="Bechman K.B."/>
            <person name="Herman A."/>
            <person name="Abrahante J.E."/>
            <person name="Garbe J."/>
        </authorList>
    </citation>
    <scope>NUCLEOTIDE SEQUENCE</scope>
    <source>
        <strain evidence="1">Duluth1</strain>
        <tissue evidence="1">Whole animal</tissue>
    </source>
</reference>
<sequence length="54" mass="6328">MQCNKAIFRFPNDRYKHKPLPMKNSRNKLEVQVKIAISLIIRSSSISTTNWNPL</sequence>
<protein>
    <submittedName>
        <fullName evidence="1">Uncharacterized protein</fullName>
    </submittedName>
</protein>
<proteinExistence type="predicted"/>
<evidence type="ECO:0000313" key="1">
    <source>
        <dbReference type="EMBL" id="KAH3888093.1"/>
    </source>
</evidence>
<dbReference type="AlphaFoldDB" id="A0A9D4N1S9"/>
<dbReference type="EMBL" id="JAIWYP010000001">
    <property type="protein sequence ID" value="KAH3888093.1"/>
    <property type="molecule type" value="Genomic_DNA"/>
</dbReference>
<reference evidence="1" key="1">
    <citation type="journal article" date="2019" name="bioRxiv">
        <title>The Genome of the Zebra Mussel, Dreissena polymorpha: A Resource for Invasive Species Research.</title>
        <authorList>
            <person name="McCartney M.A."/>
            <person name="Auch B."/>
            <person name="Kono T."/>
            <person name="Mallez S."/>
            <person name="Zhang Y."/>
            <person name="Obille A."/>
            <person name="Becker A."/>
            <person name="Abrahante J.E."/>
            <person name="Garbe J."/>
            <person name="Badalamenti J.P."/>
            <person name="Herman A."/>
            <person name="Mangelson H."/>
            <person name="Liachko I."/>
            <person name="Sullivan S."/>
            <person name="Sone E.D."/>
            <person name="Koren S."/>
            <person name="Silverstein K.A.T."/>
            <person name="Beckman K.B."/>
            <person name="Gohl D.M."/>
        </authorList>
    </citation>
    <scope>NUCLEOTIDE SEQUENCE</scope>
    <source>
        <strain evidence="1">Duluth1</strain>
        <tissue evidence="1">Whole animal</tissue>
    </source>
</reference>
<gene>
    <name evidence="1" type="ORF">DPMN_012118</name>
</gene>
<organism evidence="1 2">
    <name type="scientific">Dreissena polymorpha</name>
    <name type="common">Zebra mussel</name>
    <name type="synonym">Mytilus polymorpha</name>
    <dbReference type="NCBI Taxonomy" id="45954"/>
    <lineage>
        <taxon>Eukaryota</taxon>
        <taxon>Metazoa</taxon>
        <taxon>Spiralia</taxon>
        <taxon>Lophotrochozoa</taxon>
        <taxon>Mollusca</taxon>
        <taxon>Bivalvia</taxon>
        <taxon>Autobranchia</taxon>
        <taxon>Heteroconchia</taxon>
        <taxon>Euheterodonta</taxon>
        <taxon>Imparidentia</taxon>
        <taxon>Neoheterodontei</taxon>
        <taxon>Myida</taxon>
        <taxon>Dreissenoidea</taxon>
        <taxon>Dreissenidae</taxon>
        <taxon>Dreissena</taxon>
    </lineage>
</organism>
<name>A0A9D4N1S9_DREPO</name>
<accession>A0A9D4N1S9</accession>